<comment type="subcellular location">
    <subcellularLocation>
        <location evidence="1">Cytoplasm</location>
    </subcellularLocation>
</comment>
<keyword evidence="5" id="KW-0805">Transcription regulation</keyword>
<proteinExistence type="predicted"/>
<keyword evidence="2" id="KW-0963">Cytoplasm</keyword>
<keyword evidence="7" id="KW-0804">Transcription</keyword>
<dbReference type="InterPro" id="IPR051552">
    <property type="entry name" value="HptR"/>
</dbReference>
<dbReference type="InterPro" id="IPR041522">
    <property type="entry name" value="CdaR_GGDEF"/>
</dbReference>
<dbReference type="Pfam" id="PF17853">
    <property type="entry name" value="GGDEF_2"/>
    <property type="match status" value="1"/>
</dbReference>
<dbReference type="SMART" id="SM00448">
    <property type="entry name" value="REC"/>
    <property type="match status" value="1"/>
</dbReference>
<dbReference type="SMART" id="SM00342">
    <property type="entry name" value="HTH_ARAC"/>
    <property type="match status" value="1"/>
</dbReference>
<dbReference type="PANTHER" id="PTHR42713:SF3">
    <property type="entry name" value="TRANSCRIPTIONAL REGULATORY PROTEIN HPTR"/>
    <property type="match status" value="1"/>
</dbReference>
<evidence type="ECO:0000259" key="10">
    <source>
        <dbReference type="PROSITE" id="PS50110"/>
    </source>
</evidence>
<dbReference type="InterPro" id="IPR001789">
    <property type="entry name" value="Sig_transdc_resp-reg_receiver"/>
</dbReference>
<feature type="domain" description="Response regulatory" evidence="10">
    <location>
        <begin position="2"/>
        <end position="119"/>
    </location>
</feature>
<reference evidence="11 12" key="1">
    <citation type="submission" date="2021-03" db="EMBL/GenBank/DDBJ databases">
        <title>Genomic Encyclopedia of Type Strains, Phase IV (KMG-IV): sequencing the most valuable type-strain genomes for metagenomic binning, comparative biology and taxonomic classification.</title>
        <authorList>
            <person name="Goeker M."/>
        </authorList>
    </citation>
    <scope>NUCLEOTIDE SEQUENCE [LARGE SCALE GENOMIC DNA]</scope>
    <source>
        <strain evidence="11 12">DSM 21085</strain>
    </source>
</reference>
<dbReference type="EMBL" id="JAGGKK010000015">
    <property type="protein sequence ID" value="MBP1949788.1"/>
    <property type="molecule type" value="Genomic_DNA"/>
</dbReference>
<feature type="domain" description="HTH araC/xylS-type" evidence="9">
    <location>
        <begin position="367"/>
        <end position="465"/>
    </location>
</feature>
<dbReference type="RefSeq" id="WP_209481268.1">
    <property type="nucleotide sequence ID" value="NZ_JAGGKK010000015.1"/>
</dbReference>
<dbReference type="SUPFAM" id="SSF52172">
    <property type="entry name" value="CheY-like"/>
    <property type="match status" value="1"/>
</dbReference>
<evidence type="ECO:0000313" key="12">
    <source>
        <dbReference type="Proteomes" id="UP001519328"/>
    </source>
</evidence>
<dbReference type="SUPFAM" id="SSF46689">
    <property type="entry name" value="Homeodomain-like"/>
    <property type="match status" value="2"/>
</dbReference>
<evidence type="ECO:0000256" key="1">
    <source>
        <dbReference type="ARBA" id="ARBA00004496"/>
    </source>
</evidence>
<protein>
    <submittedName>
        <fullName evidence="11">Two-component system response regulator YesN</fullName>
    </submittedName>
</protein>
<feature type="modified residue" description="4-aspartylphosphate" evidence="8">
    <location>
        <position position="54"/>
    </location>
</feature>
<dbReference type="InterPro" id="IPR018060">
    <property type="entry name" value="HTH_AraC"/>
</dbReference>
<evidence type="ECO:0000256" key="8">
    <source>
        <dbReference type="PROSITE-ProRule" id="PRU00169"/>
    </source>
</evidence>
<dbReference type="PROSITE" id="PS01124">
    <property type="entry name" value="HTH_ARAC_FAMILY_2"/>
    <property type="match status" value="1"/>
</dbReference>
<keyword evidence="6" id="KW-0238">DNA-binding</keyword>
<evidence type="ECO:0000256" key="5">
    <source>
        <dbReference type="ARBA" id="ARBA00023015"/>
    </source>
</evidence>
<evidence type="ECO:0000256" key="6">
    <source>
        <dbReference type="ARBA" id="ARBA00023125"/>
    </source>
</evidence>
<evidence type="ECO:0000259" key="9">
    <source>
        <dbReference type="PROSITE" id="PS01124"/>
    </source>
</evidence>
<evidence type="ECO:0000256" key="7">
    <source>
        <dbReference type="ARBA" id="ARBA00023163"/>
    </source>
</evidence>
<dbReference type="Pfam" id="PF00072">
    <property type="entry name" value="Response_reg"/>
    <property type="match status" value="1"/>
</dbReference>
<gene>
    <name evidence="11" type="ORF">J2Z82_002743</name>
</gene>
<dbReference type="Gene3D" id="3.40.50.2300">
    <property type="match status" value="1"/>
</dbReference>
<dbReference type="CDD" id="cd17536">
    <property type="entry name" value="REC_YesN-like"/>
    <property type="match status" value="1"/>
</dbReference>
<evidence type="ECO:0000256" key="4">
    <source>
        <dbReference type="ARBA" id="ARBA00023012"/>
    </source>
</evidence>
<name>A0ABS4HFZ5_9BACI</name>
<dbReference type="InterPro" id="IPR020449">
    <property type="entry name" value="Tscrpt_reg_AraC-type_HTH"/>
</dbReference>
<keyword evidence="3 8" id="KW-0597">Phosphoprotein</keyword>
<keyword evidence="12" id="KW-1185">Reference proteome</keyword>
<dbReference type="InterPro" id="IPR018062">
    <property type="entry name" value="HTH_AraC-typ_CS"/>
</dbReference>
<sequence length="469" mass="55153">MRVLIAEDELLERKVMKKFIESNFTDMHIVGEAQNGRKAIELAETTNPDIIFMDIKMPGINGLEAIKEITKHYPSIKFILVSAYDSFGYAKQAMNYGIKEYILKPGKKEEIVRAILRVKKEILHEREQLDEKRQLFKERLFTKLMHHPVAEDAYDIQKMYYPEMQSGYFLVAQLNGLVDEDIVERILEKHIRHPFMFNMTEERLSICVLVTQNIEKAEVLTVARGIQLEIGENCFLGAGYPCESLENFPRSYQEALTASYQLNKVKKRNYGFPREKENDRKEIITRLLAEIGKGNDRDAVDIFNEEDFTTSDLEEIYFNIRQMLEERDISIPDSSISELNSPYDWHTFITICCMNLQEYYQSKQYIAKAKTFVEENYCNGVTLEEASAYVDLSPNYFSNVFKQELGHTFIDYVTKLRMEKAKDLIQENSYSLKEISYMVGYNDPNYFSRVFKKYYQMSPKHFQHEIFKK</sequence>
<accession>A0ABS4HFZ5</accession>
<dbReference type="PANTHER" id="PTHR42713">
    <property type="entry name" value="HISTIDINE KINASE-RELATED"/>
    <property type="match status" value="1"/>
</dbReference>
<dbReference type="PROSITE" id="PS50110">
    <property type="entry name" value="RESPONSE_REGULATORY"/>
    <property type="match status" value="1"/>
</dbReference>
<keyword evidence="4" id="KW-0902">Two-component regulatory system</keyword>
<evidence type="ECO:0000256" key="2">
    <source>
        <dbReference type="ARBA" id="ARBA00022490"/>
    </source>
</evidence>
<dbReference type="PROSITE" id="PS00041">
    <property type="entry name" value="HTH_ARAC_FAMILY_1"/>
    <property type="match status" value="1"/>
</dbReference>
<dbReference type="InterPro" id="IPR009057">
    <property type="entry name" value="Homeodomain-like_sf"/>
</dbReference>
<dbReference type="Pfam" id="PF12833">
    <property type="entry name" value="HTH_18"/>
    <property type="match status" value="1"/>
</dbReference>
<comment type="caution">
    <text evidence="11">The sequence shown here is derived from an EMBL/GenBank/DDBJ whole genome shotgun (WGS) entry which is preliminary data.</text>
</comment>
<organism evidence="11 12">
    <name type="scientific">Virgibacillus litoralis</name>
    <dbReference type="NCBI Taxonomy" id="578221"/>
    <lineage>
        <taxon>Bacteria</taxon>
        <taxon>Bacillati</taxon>
        <taxon>Bacillota</taxon>
        <taxon>Bacilli</taxon>
        <taxon>Bacillales</taxon>
        <taxon>Bacillaceae</taxon>
        <taxon>Virgibacillus</taxon>
    </lineage>
</organism>
<dbReference type="Gene3D" id="1.10.10.60">
    <property type="entry name" value="Homeodomain-like"/>
    <property type="match status" value="2"/>
</dbReference>
<dbReference type="InterPro" id="IPR011006">
    <property type="entry name" value="CheY-like_superfamily"/>
</dbReference>
<evidence type="ECO:0000256" key="3">
    <source>
        <dbReference type="ARBA" id="ARBA00022553"/>
    </source>
</evidence>
<dbReference type="PRINTS" id="PR00032">
    <property type="entry name" value="HTHARAC"/>
</dbReference>
<dbReference type="Proteomes" id="UP001519328">
    <property type="component" value="Unassembled WGS sequence"/>
</dbReference>
<evidence type="ECO:0000313" key="11">
    <source>
        <dbReference type="EMBL" id="MBP1949788.1"/>
    </source>
</evidence>